<dbReference type="Gene3D" id="3.40.220.10">
    <property type="entry name" value="Leucine Aminopeptidase, subunit E, domain 1"/>
    <property type="match status" value="1"/>
</dbReference>
<feature type="active site" evidence="8">
    <location>
        <position position="355"/>
    </location>
</feature>
<dbReference type="Gene3D" id="3.40.630.10">
    <property type="entry name" value="Zn peptidases"/>
    <property type="match status" value="1"/>
</dbReference>
<dbReference type="EMBL" id="BLLL01000005">
    <property type="protein sequence ID" value="GFH62778.1"/>
    <property type="molecule type" value="Genomic_DNA"/>
</dbReference>
<comment type="similarity">
    <text evidence="3 8">Belongs to the peptidase M17 family.</text>
</comment>
<feature type="binding site" evidence="8">
    <location>
        <position position="353"/>
    </location>
    <ligand>
        <name>Mn(2+)</name>
        <dbReference type="ChEBI" id="CHEBI:29035"/>
        <label>2</label>
    </ligand>
</feature>
<dbReference type="CDD" id="cd00433">
    <property type="entry name" value="Peptidase_M17"/>
    <property type="match status" value="1"/>
</dbReference>
<dbReference type="NCBIfam" id="NF002074">
    <property type="entry name" value="PRK00913.1-4"/>
    <property type="match status" value="1"/>
</dbReference>
<sequence>MELHFQNLGPKNWKADVMLVLCCEGEDMLTRCPHLDTAAPWLAVAPAMRDFMGKIGELALLHGHPELPVPRVLAIGLGQHDSVSMGGVRKAVARAVRLCRDRGIDSLLLPEPAFFALPVGGRERLLEECVCAALLALYRFTALSKPKKDIPPDPRRLSIGFADPQDSLDSVHSAARRGENTAGAVRLARNLANMPSNLLFPEALANRALEVARKFGFHYSVLDEKDLAREGMGALLAVGQGSSRPPRLIVLEHAPEECAENKPLILIGKGITFDTGGICLKQAANMHHMKCDMTGAAVVLAVIAALAGENIPRRVVGLLACAENMPGPRATRPGDVVTAANGDTIEILNTDAEGRLALCDAITYAQKHWSAAAMIDIATLTGACGIALGNELAGLFCDNDVLAERLCAAGGACGENFWRMPLWKPYAEHLKSDVADITNMGRREGGAITAALFLQHFVDDALPWAHLDIAGVDWTDKKTPLCPKGGNGFGARTLLELTRGGAF</sequence>
<reference evidence="10 11" key="1">
    <citation type="journal article" date="2020" name="ISME J.">
        <title>Parallel Reductive Genome Evolution in Desulfovibrio Ectosymbionts Independently Acquired by Trichonympha Protists in the Termite Gut.</title>
        <authorList>
            <person name="Takeuchi M."/>
            <person name="Kuwahara H."/>
            <person name="Murakami T."/>
            <person name="Takahashi K."/>
            <person name="Kajitani R."/>
            <person name="Toyoda A."/>
            <person name="Itoh T."/>
            <person name="Ohkuma M."/>
            <person name="Hongoh Y."/>
        </authorList>
    </citation>
    <scope>NUCLEOTIDE SEQUENCE [LARGE SCALE GENOMIC DNA]</scope>
    <source>
        <strain evidence="10">ZnDsv-02</strain>
    </source>
</reference>
<dbReference type="PRINTS" id="PR00481">
    <property type="entry name" value="LAMNOPPTDASE"/>
</dbReference>
<name>A0A6L2R5C0_9BACT</name>
<dbReference type="HAMAP" id="MF_00181">
    <property type="entry name" value="Cytosol_peptidase_M17"/>
    <property type="match status" value="1"/>
</dbReference>
<organism evidence="10 11">
    <name type="scientific">Candidatus Desulfovibrio kirbyi</name>
    <dbReference type="NCBI Taxonomy" id="2696086"/>
    <lineage>
        <taxon>Bacteria</taxon>
        <taxon>Pseudomonadati</taxon>
        <taxon>Thermodesulfobacteriota</taxon>
        <taxon>Desulfovibrionia</taxon>
        <taxon>Desulfovibrionales</taxon>
        <taxon>Desulfovibrionaceae</taxon>
        <taxon>Desulfovibrio</taxon>
    </lineage>
</organism>
<dbReference type="PROSITE" id="PS00631">
    <property type="entry name" value="CYTOSOL_AP"/>
    <property type="match status" value="1"/>
</dbReference>
<dbReference type="InterPro" id="IPR008283">
    <property type="entry name" value="Peptidase_M17_N"/>
</dbReference>
<accession>A0A6L2R5C0</accession>
<gene>
    <name evidence="8 10" type="primary">pepA</name>
    <name evidence="10" type="ORF">ZNDK_0549</name>
</gene>
<feature type="binding site" evidence="8">
    <location>
        <position position="353"/>
    </location>
    <ligand>
        <name>Mn(2+)</name>
        <dbReference type="ChEBI" id="CHEBI:29035"/>
        <label>1</label>
    </ligand>
</feature>
<protein>
    <recommendedName>
        <fullName evidence="8">Probable cytosol aminopeptidase</fullName>
        <ecNumber evidence="8">3.4.11.1</ecNumber>
    </recommendedName>
    <alternativeName>
        <fullName evidence="8">Leucine aminopeptidase</fullName>
        <shortName evidence="8">LAP</shortName>
        <ecNumber evidence="8">3.4.11.10</ecNumber>
    </alternativeName>
    <alternativeName>
        <fullName evidence="8">Leucyl aminopeptidase</fullName>
    </alternativeName>
</protein>
<dbReference type="PANTHER" id="PTHR11963">
    <property type="entry name" value="LEUCINE AMINOPEPTIDASE-RELATED"/>
    <property type="match status" value="1"/>
</dbReference>
<dbReference type="InterPro" id="IPR000819">
    <property type="entry name" value="Peptidase_M17_C"/>
</dbReference>
<keyword evidence="8" id="KW-0479">Metal-binding</keyword>
<evidence type="ECO:0000256" key="3">
    <source>
        <dbReference type="ARBA" id="ARBA00009528"/>
    </source>
</evidence>
<dbReference type="PANTHER" id="PTHR11963:SF23">
    <property type="entry name" value="CYTOSOL AMINOPEPTIDASE"/>
    <property type="match status" value="1"/>
</dbReference>
<comment type="subcellular location">
    <subcellularLocation>
        <location evidence="8">Cytoplasm</location>
    </subcellularLocation>
</comment>
<keyword evidence="6 8" id="KW-0378">Hydrolase</keyword>
<dbReference type="AlphaFoldDB" id="A0A6L2R5C0"/>
<keyword evidence="7 8" id="KW-0464">Manganese</keyword>
<dbReference type="GO" id="GO:0070006">
    <property type="term" value="F:metalloaminopeptidase activity"/>
    <property type="evidence" value="ECO:0007669"/>
    <property type="project" value="InterPro"/>
</dbReference>
<dbReference type="SUPFAM" id="SSF52949">
    <property type="entry name" value="Macro domain-like"/>
    <property type="match status" value="1"/>
</dbReference>
<dbReference type="SUPFAM" id="SSF53187">
    <property type="entry name" value="Zn-dependent exopeptidases"/>
    <property type="match status" value="1"/>
</dbReference>
<dbReference type="Pfam" id="PF00883">
    <property type="entry name" value="Peptidase_M17"/>
    <property type="match status" value="1"/>
</dbReference>
<comment type="cofactor">
    <cofactor evidence="8">
        <name>Mn(2+)</name>
        <dbReference type="ChEBI" id="CHEBI:29035"/>
    </cofactor>
    <text evidence="8">Binds 2 manganese ions per subunit.</text>
</comment>
<feature type="binding site" evidence="8">
    <location>
        <position position="351"/>
    </location>
    <ligand>
        <name>Mn(2+)</name>
        <dbReference type="ChEBI" id="CHEBI:29035"/>
        <label>1</label>
    </ligand>
</feature>
<evidence type="ECO:0000256" key="6">
    <source>
        <dbReference type="ARBA" id="ARBA00022801"/>
    </source>
</evidence>
<dbReference type="EC" id="3.4.11.1" evidence="8"/>
<dbReference type="InterPro" id="IPR023042">
    <property type="entry name" value="Peptidase_M17_leu_NH2_pept"/>
</dbReference>
<feature type="binding site" evidence="8">
    <location>
        <position position="274"/>
    </location>
    <ligand>
        <name>Mn(2+)</name>
        <dbReference type="ChEBI" id="CHEBI:29035"/>
        <label>1</label>
    </ligand>
</feature>
<keyword evidence="4 8" id="KW-0031">Aminopeptidase</keyword>
<evidence type="ECO:0000256" key="8">
    <source>
        <dbReference type="HAMAP-Rule" id="MF_00181"/>
    </source>
</evidence>
<feature type="binding site" evidence="8">
    <location>
        <position position="274"/>
    </location>
    <ligand>
        <name>Mn(2+)</name>
        <dbReference type="ChEBI" id="CHEBI:29035"/>
        <label>2</label>
    </ligand>
</feature>
<dbReference type="Pfam" id="PF02789">
    <property type="entry name" value="Peptidase_M17_N"/>
    <property type="match status" value="1"/>
</dbReference>
<dbReference type="EC" id="3.4.11.10" evidence="8"/>
<comment type="caution">
    <text evidence="10">The sequence shown here is derived from an EMBL/GenBank/DDBJ whole genome shotgun (WGS) entry which is preliminary data.</text>
</comment>
<evidence type="ECO:0000313" key="11">
    <source>
        <dbReference type="Proteomes" id="UP000505077"/>
    </source>
</evidence>
<keyword evidence="5 8" id="KW-0645">Protease</keyword>
<evidence type="ECO:0000256" key="4">
    <source>
        <dbReference type="ARBA" id="ARBA00022438"/>
    </source>
</evidence>
<dbReference type="InterPro" id="IPR043472">
    <property type="entry name" value="Macro_dom-like"/>
</dbReference>
<comment type="catalytic activity">
    <reaction evidence="1 8">
        <text>Release of an N-terminal amino acid, Xaa-|-Yaa-, in which Xaa is preferably Leu, but may be other amino acids including Pro although not Arg or Lys, and Yaa may be Pro. Amino acid amides and methyl esters are also readily hydrolyzed, but rates on arylamides are exceedingly low.</text>
        <dbReference type="EC" id="3.4.11.1"/>
    </reaction>
</comment>
<keyword evidence="8" id="KW-0963">Cytoplasm</keyword>
<feature type="domain" description="Cytosol aminopeptidase" evidence="9">
    <location>
        <begin position="349"/>
        <end position="356"/>
    </location>
</feature>
<evidence type="ECO:0000256" key="1">
    <source>
        <dbReference type="ARBA" id="ARBA00000135"/>
    </source>
</evidence>
<dbReference type="InterPro" id="IPR011356">
    <property type="entry name" value="Leucine_aapep/pepB"/>
</dbReference>
<comment type="function">
    <text evidence="8">Presumably involved in the processing and regular turnover of intracellular proteins. Catalyzes the removal of unsubstituted N-terminal amino acids from various peptides.</text>
</comment>
<comment type="catalytic activity">
    <reaction evidence="2 8">
        <text>Release of an N-terminal amino acid, preferentially leucine, but not glutamic or aspartic acids.</text>
        <dbReference type="EC" id="3.4.11.10"/>
    </reaction>
</comment>
<dbReference type="GO" id="GO:0006508">
    <property type="term" value="P:proteolysis"/>
    <property type="evidence" value="ECO:0007669"/>
    <property type="project" value="UniProtKB-KW"/>
</dbReference>
<evidence type="ECO:0000256" key="7">
    <source>
        <dbReference type="ARBA" id="ARBA00023211"/>
    </source>
</evidence>
<dbReference type="NCBIfam" id="NF002073">
    <property type="entry name" value="PRK00913.1-2"/>
    <property type="match status" value="1"/>
</dbReference>
<dbReference type="GO" id="GO:0030145">
    <property type="term" value="F:manganese ion binding"/>
    <property type="evidence" value="ECO:0007669"/>
    <property type="project" value="UniProtKB-UniRule"/>
</dbReference>
<proteinExistence type="inferred from homology"/>
<dbReference type="Proteomes" id="UP000505077">
    <property type="component" value="Unassembled WGS sequence"/>
</dbReference>
<evidence type="ECO:0000313" key="10">
    <source>
        <dbReference type="EMBL" id="GFH62778.1"/>
    </source>
</evidence>
<feature type="active site" evidence="8">
    <location>
        <position position="281"/>
    </location>
</feature>
<dbReference type="GO" id="GO:0005737">
    <property type="term" value="C:cytoplasm"/>
    <property type="evidence" value="ECO:0007669"/>
    <property type="project" value="UniProtKB-SubCell"/>
</dbReference>
<evidence type="ECO:0000256" key="2">
    <source>
        <dbReference type="ARBA" id="ARBA00000967"/>
    </source>
</evidence>
<feature type="binding site" evidence="8">
    <location>
        <position position="269"/>
    </location>
    <ligand>
        <name>Mn(2+)</name>
        <dbReference type="ChEBI" id="CHEBI:29035"/>
        <label>2</label>
    </ligand>
</feature>
<feature type="binding site" evidence="8">
    <location>
        <position position="292"/>
    </location>
    <ligand>
        <name>Mn(2+)</name>
        <dbReference type="ChEBI" id="CHEBI:29035"/>
        <label>2</label>
    </ligand>
</feature>
<evidence type="ECO:0000259" key="9">
    <source>
        <dbReference type="PROSITE" id="PS00631"/>
    </source>
</evidence>
<evidence type="ECO:0000256" key="5">
    <source>
        <dbReference type="ARBA" id="ARBA00022670"/>
    </source>
</evidence>